<dbReference type="GO" id="GO:0016705">
    <property type="term" value="F:oxidoreductase activity, acting on paired donors, with incorporation or reduction of molecular oxygen"/>
    <property type="evidence" value="ECO:0007669"/>
    <property type="project" value="InterPro"/>
</dbReference>
<keyword evidence="11" id="KW-1185">Reference proteome</keyword>
<proteinExistence type="inferred from homology"/>
<evidence type="ECO:0000313" key="10">
    <source>
        <dbReference type="EMBL" id="CAH1791274.1"/>
    </source>
</evidence>
<dbReference type="EMBL" id="CAIIXF020000008">
    <property type="protein sequence ID" value="CAH1791274.1"/>
    <property type="molecule type" value="Genomic_DNA"/>
</dbReference>
<dbReference type="OrthoDB" id="26525at2759"/>
<evidence type="ECO:0000256" key="5">
    <source>
        <dbReference type="ARBA" id="ARBA00023002"/>
    </source>
</evidence>
<evidence type="ECO:0000256" key="2">
    <source>
        <dbReference type="ARBA" id="ARBA00010617"/>
    </source>
</evidence>
<dbReference type="PROSITE" id="PS00086">
    <property type="entry name" value="CYTOCHROME_P450"/>
    <property type="match status" value="1"/>
</dbReference>
<dbReference type="InterPro" id="IPR001128">
    <property type="entry name" value="Cyt_P450"/>
</dbReference>
<dbReference type="GO" id="GO:0004497">
    <property type="term" value="F:monooxygenase activity"/>
    <property type="evidence" value="ECO:0007669"/>
    <property type="project" value="UniProtKB-KW"/>
</dbReference>
<keyword evidence="5 9" id="KW-0560">Oxidoreductase</keyword>
<comment type="caution">
    <text evidence="10">The sequence shown here is derived from an EMBL/GenBank/DDBJ whole genome shotgun (WGS) entry which is preliminary data.</text>
</comment>
<evidence type="ECO:0000256" key="6">
    <source>
        <dbReference type="ARBA" id="ARBA00023004"/>
    </source>
</evidence>
<keyword evidence="7 9" id="KW-0503">Monooxygenase</keyword>
<reference evidence="10" key="1">
    <citation type="submission" date="2022-03" db="EMBL/GenBank/DDBJ databases">
        <authorList>
            <person name="Martin C."/>
        </authorList>
    </citation>
    <scope>NUCLEOTIDE SEQUENCE</scope>
</reference>
<evidence type="ECO:0000313" key="11">
    <source>
        <dbReference type="Proteomes" id="UP000749559"/>
    </source>
</evidence>
<dbReference type="PANTHER" id="PTHR24279">
    <property type="entry name" value="CYTOCHROME P450"/>
    <property type="match status" value="1"/>
</dbReference>
<dbReference type="PRINTS" id="PR00385">
    <property type="entry name" value="P450"/>
</dbReference>
<dbReference type="InterPro" id="IPR050479">
    <property type="entry name" value="CYP11_CYP27_families"/>
</dbReference>
<evidence type="ECO:0000256" key="3">
    <source>
        <dbReference type="ARBA" id="ARBA00022617"/>
    </source>
</evidence>
<dbReference type="FunFam" id="1.10.630.10:FF:000006">
    <property type="entry name" value="Cytochrome P450 302a1, mitochondrial"/>
    <property type="match status" value="1"/>
</dbReference>
<sequence length="523" mass="59992">MNSLQATKTFGVLIESVGKPSFNTGRWSSRVAAAVKTPQEKVNVEYDNAKPFSDIPGPRGLPVFGTLFQYTRGPYTIDTYPDALIDRYKEYGPIFKETIAGNTIVHIFDPEEIKKLYAIEGKTPHVPPLLETMQMYRKYRDMSPGLGNVNGEEWYRLRSAVQQMMMRPKSAAAFLPLVNEVVDDFIIRINQIKTPTGEVLNINNELLKFTLESATYTCFEKRLNTLDAGEESHTQKMINCNHTLLELSTKLKFKLPLFKYISTPMWKKLVDAEDFFYKFGQTLVDETVAKIKELSECGELQEGKYDFMAYLLGRKELTYKDISIVTLSLFADGLSTTAPILAWQLYCLAKHPDQQEKAFEEVRNLCHKDEPITARMIGKMPYLKACIKESFRFFPIGPDVSREPTRDVVVSGYQIPAGTNLSLNNNLLLRLPEFFSDAEKYIPERWLREGSGESVHPYVLTPFGHGPRMCAGRRFAEQDIHVLLIKLLLNFRMEWGSDKELGKRFRILFTPDRESSIKFIPRY</sequence>
<gene>
    <name evidence="10" type="ORF">OFUS_LOCUS16373</name>
</gene>
<dbReference type="GO" id="GO:0005506">
    <property type="term" value="F:iron ion binding"/>
    <property type="evidence" value="ECO:0007669"/>
    <property type="project" value="InterPro"/>
</dbReference>
<evidence type="ECO:0000256" key="1">
    <source>
        <dbReference type="ARBA" id="ARBA00001971"/>
    </source>
</evidence>
<dbReference type="AlphaFoldDB" id="A0A8J1XW04"/>
<keyword evidence="6 8" id="KW-0408">Iron</keyword>
<dbReference type="CDD" id="cd11054">
    <property type="entry name" value="CYP24A1-like"/>
    <property type="match status" value="1"/>
</dbReference>
<dbReference type="PANTHER" id="PTHR24279:SF120">
    <property type="entry name" value="CYTOCHROME P450"/>
    <property type="match status" value="1"/>
</dbReference>
<evidence type="ECO:0000256" key="9">
    <source>
        <dbReference type="RuleBase" id="RU000461"/>
    </source>
</evidence>
<dbReference type="Gene3D" id="1.10.630.10">
    <property type="entry name" value="Cytochrome P450"/>
    <property type="match status" value="1"/>
</dbReference>
<organism evidence="10 11">
    <name type="scientific">Owenia fusiformis</name>
    <name type="common">Polychaete worm</name>
    <dbReference type="NCBI Taxonomy" id="6347"/>
    <lineage>
        <taxon>Eukaryota</taxon>
        <taxon>Metazoa</taxon>
        <taxon>Spiralia</taxon>
        <taxon>Lophotrochozoa</taxon>
        <taxon>Annelida</taxon>
        <taxon>Polychaeta</taxon>
        <taxon>Sedentaria</taxon>
        <taxon>Canalipalpata</taxon>
        <taxon>Sabellida</taxon>
        <taxon>Oweniida</taxon>
        <taxon>Oweniidae</taxon>
        <taxon>Owenia</taxon>
    </lineage>
</organism>
<name>A0A8J1XW04_OWEFU</name>
<dbReference type="Proteomes" id="UP000749559">
    <property type="component" value="Unassembled WGS sequence"/>
</dbReference>
<dbReference type="InterPro" id="IPR002401">
    <property type="entry name" value="Cyt_P450_E_grp-I"/>
</dbReference>
<evidence type="ECO:0000256" key="7">
    <source>
        <dbReference type="ARBA" id="ARBA00023033"/>
    </source>
</evidence>
<keyword evidence="4 8" id="KW-0479">Metal-binding</keyword>
<comment type="cofactor">
    <cofactor evidence="1 8">
        <name>heme</name>
        <dbReference type="ChEBI" id="CHEBI:30413"/>
    </cofactor>
</comment>
<keyword evidence="3 8" id="KW-0349">Heme</keyword>
<dbReference type="PRINTS" id="PR00463">
    <property type="entry name" value="EP450I"/>
</dbReference>
<dbReference type="SUPFAM" id="SSF48264">
    <property type="entry name" value="Cytochrome P450"/>
    <property type="match status" value="1"/>
</dbReference>
<dbReference type="InterPro" id="IPR036396">
    <property type="entry name" value="Cyt_P450_sf"/>
</dbReference>
<dbReference type="InterPro" id="IPR017972">
    <property type="entry name" value="Cyt_P450_CS"/>
</dbReference>
<evidence type="ECO:0000256" key="4">
    <source>
        <dbReference type="ARBA" id="ARBA00022723"/>
    </source>
</evidence>
<dbReference type="Pfam" id="PF00067">
    <property type="entry name" value="p450"/>
    <property type="match status" value="1"/>
</dbReference>
<comment type="similarity">
    <text evidence="2 9">Belongs to the cytochrome P450 family.</text>
</comment>
<feature type="binding site" description="axial binding residue" evidence="8">
    <location>
        <position position="470"/>
    </location>
    <ligand>
        <name>heme</name>
        <dbReference type="ChEBI" id="CHEBI:30413"/>
    </ligand>
    <ligandPart>
        <name>Fe</name>
        <dbReference type="ChEBI" id="CHEBI:18248"/>
    </ligandPart>
</feature>
<evidence type="ECO:0000256" key="8">
    <source>
        <dbReference type="PIRSR" id="PIRSR602401-1"/>
    </source>
</evidence>
<accession>A0A8J1XW04</accession>
<dbReference type="GO" id="GO:0020037">
    <property type="term" value="F:heme binding"/>
    <property type="evidence" value="ECO:0007669"/>
    <property type="project" value="InterPro"/>
</dbReference>
<protein>
    <submittedName>
        <fullName evidence="10">Uncharacterized protein</fullName>
    </submittedName>
</protein>